<keyword evidence="7 20" id="KW-0812">Transmembrane</keyword>
<evidence type="ECO:0000256" key="8">
    <source>
        <dbReference type="ARBA" id="ARBA00022741"/>
    </source>
</evidence>
<evidence type="ECO:0000256" key="5">
    <source>
        <dbReference type="ARBA" id="ARBA00022538"/>
    </source>
</evidence>
<comment type="function">
    <text evidence="17">Cyclic nucleotide-regulated potassium channel activated by cAMP.</text>
</comment>
<dbReference type="InterPro" id="IPR005821">
    <property type="entry name" value="Ion_trans_dom"/>
</dbReference>
<evidence type="ECO:0000256" key="15">
    <source>
        <dbReference type="ARBA" id="ARBA00023286"/>
    </source>
</evidence>
<evidence type="ECO:0000313" key="22">
    <source>
        <dbReference type="EMBL" id="TBW38193.1"/>
    </source>
</evidence>
<keyword evidence="14" id="KW-0114">cAMP</keyword>
<evidence type="ECO:0000256" key="4">
    <source>
        <dbReference type="ARBA" id="ARBA00022475"/>
    </source>
</evidence>
<comment type="similarity">
    <text evidence="18">Belongs to the potassium channel family.</text>
</comment>
<feature type="transmembrane region" description="Helical" evidence="20">
    <location>
        <begin position="197"/>
        <end position="217"/>
    </location>
</feature>
<name>A0A4Q9VR24_9HYPH</name>
<dbReference type="Pfam" id="PF00027">
    <property type="entry name" value="cNMP_binding"/>
    <property type="match status" value="1"/>
</dbReference>
<organism evidence="22 23">
    <name type="scientific">Siculibacillus lacustris</name>
    <dbReference type="NCBI Taxonomy" id="1549641"/>
    <lineage>
        <taxon>Bacteria</taxon>
        <taxon>Pseudomonadati</taxon>
        <taxon>Pseudomonadota</taxon>
        <taxon>Alphaproteobacteria</taxon>
        <taxon>Hyphomicrobiales</taxon>
        <taxon>Ancalomicrobiaceae</taxon>
        <taxon>Siculibacillus</taxon>
    </lineage>
</organism>
<dbReference type="PRINTS" id="PR00169">
    <property type="entry name" value="KCHANNEL"/>
</dbReference>
<keyword evidence="16" id="KW-0407">Ion channel</keyword>
<evidence type="ECO:0000259" key="21">
    <source>
        <dbReference type="PROSITE" id="PS50042"/>
    </source>
</evidence>
<dbReference type="InterPro" id="IPR028325">
    <property type="entry name" value="VG_K_chnl"/>
</dbReference>
<dbReference type="GO" id="GO:0008076">
    <property type="term" value="C:voltage-gated potassium channel complex"/>
    <property type="evidence" value="ECO:0007669"/>
    <property type="project" value="InterPro"/>
</dbReference>
<keyword evidence="4" id="KW-1003">Cell membrane</keyword>
<dbReference type="CDD" id="cd00038">
    <property type="entry name" value="CAP_ED"/>
    <property type="match status" value="1"/>
</dbReference>
<dbReference type="InterPro" id="IPR000595">
    <property type="entry name" value="cNMP-bd_dom"/>
</dbReference>
<evidence type="ECO:0000256" key="9">
    <source>
        <dbReference type="ARBA" id="ARBA00022826"/>
    </source>
</evidence>
<dbReference type="PANTHER" id="PTHR11537">
    <property type="entry name" value="VOLTAGE-GATED POTASSIUM CHANNEL"/>
    <property type="match status" value="1"/>
</dbReference>
<evidence type="ECO:0000256" key="10">
    <source>
        <dbReference type="ARBA" id="ARBA00022958"/>
    </source>
</evidence>
<dbReference type="PROSITE" id="PS00889">
    <property type="entry name" value="CNMP_BINDING_2"/>
    <property type="match status" value="1"/>
</dbReference>
<evidence type="ECO:0000256" key="20">
    <source>
        <dbReference type="SAM" id="Phobius"/>
    </source>
</evidence>
<evidence type="ECO:0000256" key="6">
    <source>
        <dbReference type="ARBA" id="ARBA00022566"/>
    </source>
</evidence>
<feature type="transmembrane region" description="Helical" evidence="20">
    <location>
        <begin position="100"/>
        <end position="116"/>
    </location>
</feature>
<dbReference type="Gene3D" id="2.60.120.10">
    <property type="entry name" value="Jelly Rolls"/>
    <property type="match status" value="1"/>
</dbReference>
<evidence type="ECO:0000256" key="18">
    <source>
        <dbReference type="ARBA" id="ARBA00060926"/>
    </source>
</evidence>
<dbReference type="GO" id="GO:0030552">
    <property type="term" value="F:cAMP binding"/>
    <property type="evidence" value="ECO:0007669"/>
    <property type="project" value="UniProtKB-KW"/>
</dbReference>
<dbReference type="EMBL" id="SJFN01000012">
    <property type="protein sequence ID" value="TBW38193.1"/>
    <property type="molecule type" value="Genomic_DNA"/>
</dbReference>
<evidence type="ECO:0000256" key="16">
    <source>
        <dbReference type="ARBA" id="ARBA00023303"/>
    </source>
</evidence>
<evidence type="ECO:0000256" key="12">
    <source>
        <dbReference type="ARBA" id="ARBA00023065"/>
    </source>
</evidence>
<dbReference type="Proteomes" id="UP000292781">
    <property type="component" value="Unassembled WGS sequence"/>
</dbReference>
<evidence type="ECO:0000256" key="11">
    <source>
        <dbReference type="ARBA" id="ARBA00022989"/>
    </source>
</evidence>
<keyword evidence="10" id="KW-0630">Potassium</keyword>
<feature type="compositionally biased region" description="Basic and acidic residues" evidence="19">
    <location>
        <begin position="401"/>
        <end position="412"/>
    </location>
</feature>
<evidence type="ECO:0000256" key="1">
    <source>
        <dbReference type="ARBA" id="ARBA00004651"/>
    </source>
</evidence>
<feature type="transmembrane region" description="Helical" evidence="20">
    <location>
        <begin position="229"/>
        <end position="250"/>
    </location>
</feature>
<dbReference type="PANTHER" id="PTHR11537:SF254">
    <property type="entry name" value="POTASSIUM VOLTAGE-GATED CHANNEL PROTEIN SHAB"/>
    <property type="match status" value="1"/>
</dbReference>
<dbReference type="InterPro" id="IPR018488">
    <property type="entry name" value="cNMP-bd_CS"/>
</dbReference>
<keyword evidence="15" id="KW-1071">Ligand-gated ion channel</keyword>
<comment type="subunit">
    <text evidence="2">Homotetramer.</text>
</comment>
<evidence type="ECO:0000256" key="17">
    <source>
        <dbReference type="ARBA" id="ARBA00058429"/>
    </source>
</evidence>
<dbReference type="AlphaFoldDB" id="A0A4Q9VR24"/>
<dbReference type="InterPro" id="IPR018490">
    <property type="entry name" value="cNMP-bd_dom_sf"/>
</dbReference>
<keyword evidence="13 20" id="KW-0472">Membrane</keyword>
<comment type="caution">
    <text evidence="22">The sequence shown here is derived from an EMBL/GenBank/DDBJ whole genome shotgun (WGS) entry which is preliminary data.</text>
</comment>
<evidence type="ECO:0000256" key="7">
    <source>
        <dbReference type="ARBA" id="ARBA00022692"/>
    </source>
</evidence>
<dbReference type="InterPro" id="IPR014710">
    <property type="entry name" value="RmlC-like_jellyroll"/>
</dbReference>
<dbReference type="Pfam" id="PF00520">
    <property type="entry name" value="Ion_trans"/>
    <property type="match status" value="1"/>
</dbReference>
<accession>A0A4Q9VR24</accession>
<keyword evidence="8" id="KW-0547">Nucleotide-binding</keyword>
<reference evidence="22 23" key="1">
    <citation type="submission" date="2019-02" db="EMBL/GenBank/DDBJ databases">
        <title>Siculibacillus lacustris gen. nov., sp. nov., a new rosette-forming bacterium isolated from a freshwater crater lake (Lake St. Ana, Romania).</title>
        <authorList>
            <person name="Felfoldi T."/>
            <person name="Marton Z."/>
            <person name="Szabo A."/>
            <person name="Mentes A."/>
            <person name="Boka K."/>
            <person name="Marialigeti K."/>
            <person name="Mathe I."/>
            <person name="Koncz M."/>
            <person name="Schumann P."/>
            <person name="Toth E."/>
        </authorList>
    </citation>
    <scope>NUCLEOTIDE SEQUENCE [LARGE SCALE GENOMIC DNA]</scope>
    <source>
        <strain evidence="22 23">SA-279</strain>
    </source>
</reference>
<sequence length="412" mass="45015">MARTARRSSWKQRVFDALEAPAIGDPVGIAVERAIVLLIVVNLAAVILGTVPDYKLTHAPLFLAIEAGTVACFAVEYLLRVWVADLHRPLRRHGRWGARVRYMASWSALIDLFAVAPTLVGFAFGINDVNVLVVFRLLRFLKLARYSTGMSSLFNAVASERRALFASGVVMAGLIVTAASLMHWIEGRVQPDHFGSIPLAMYWAVTTLTTVGYGDFVPITPAGRVLSGVVMMFGFCMFALPVGIIATAFAREIHSRDFVVTWGMIARVPLFSELSAAEIADVMRLLRAQTVESGAIITTAGDPAHSMYFIMSGTVEIRLPKSTVRLSDGTFFGEIAVLRKARRSADVVAVTNCRLLLLDAEDLQYLMQRNGEIADHIRAVARERVAQETATPRGDIGLDELGDRDGKPDPQG</sequence>
<keyword evidence="5" id="KW-0633">Potassium transport</keyword>
<evidence type="ECO:0000256" key="14">
    <source>
        <dbReference type="ARBA" id="ARBA00023149"/>
    </source>
</evidence>
<comment type="subcellular location">
    <subcellularLocation>
        <location evidence="1">Cell membrane</location>
        <topology evidence="1">Multi-pass membrane protein</topology>
    </subcellularLocation>
</comment>
<dbReference type="GO" id="GO:0001508">
    <property type="term" value="P:action potential"/>
    <property type="evidence" value="ECO:0007669"/>
    <property type="project" value="TreeGrafter"/>
</dbReference>
<evidence type="ECO:0000313" key="23">
    <source>
        <dbReference type="Proteomes" id="UP000292781"/>
    </source>
</evidence>
<feature type="transmembrane region" description="Helical" evidence="20">
    <location>
        <begin position="58"/>
        <end position="79"/>
    </location>
</feature>
<dbReference type="RefSeq" id="WP_131308860.1">
    <property type="nucleotide sequence ID" value="NZ_SJFN01000012.1"/>
</dbReference>
<feature type="transmembrane region" description="Helical" evidence="20">
    <location>
        <begin position="162"/>
        <end position="185"/>
    </location>
</feature>
<evidence type="ECO:0000256" key="3">
    <source>
        <dbReference type="ARBA" id="ARBA00022448"/>
    </source>
</evidence>
<evidence type="ECO:0000256" key="19">
    <source>
        <dbReference type="SAM" id="MobiDB-lite"/>
    </source>
</evidence>
<keyword evidence="9" id="KW-0631">Potassium channel</keyword>
<feature type="region of interest" description="Disordered" evidence="19">
    <location>
        <begin position="388"/>
        <end position="412"/>
    </location>
</feature>
<dbReference type="SUPFAM" id="SSF51206">
    <property type="entry name" value="cAMP-binding domain-like"/>
    <property type="match status" value="1"/>
</dbReference>
<keyword evidence="6" id="KW-0116">cAMP-binding</keyword>
<keyword evidence="23" id="KW-1185">Reference proteome</keyword>
<evidence type="ECO:0000256" key="2">
    <source>
        <dbReference type="ARBA" id="ARBA00011881"/>
    </source>
</evidence>
<proteinExistence type="inferred from homology"/>
<keyword evidence="12" id="KW-0406">Ion transport</keyword>
<dbReference type="SUPFAM" id="SSF81324">
    <property type="entry name" value="Voltage-gated potassium channels"/>
    <property type="match status" value="1"/>
</dbReference>
<dbReference type="FunFam" id="1.10.287.70:FF:000181">
    <property type="entry name" value="Cyclic nucleotide-gated potassium channel mll3241"/>
    <property type="match status" value="1"/>
</dbReference>
<keyword evidence="3" id="KW-0813">Transport</keyword>
<dbReference type="OrthoDB" id="9799090at2"/>
<protein>
    <submittedName>
        <fullName evidence="22">Cyclic nucleotide-binding domain-containing protein</fullName>
    </submittedName>
</protein>
<dbReference type="GO" id="GO:0005249">
    <property type="term" value="F:voltage-gated potassium channel activity"/>
    <property type="evidence" value="ECO:0007669"/>
    <property type="project" value="InterPro"/>
</dbReference>
<evidence type="ECO:0000256" key="13">
    <source>
        <dbReference type="ARBA" id="ARBA00023136"/>
    </source>
</evidence>
<feature type="domain" description="Cyclic nucleotide-binding" evidence="21">
    <location>
        <begin position="270"/>
        <end position="373"/>
    </location>
</feature>
<dbReference type="SMART" id="SM00100">
    <property type="entry name" value="cNMP"/>
    <property type="match status" value="1"/>
</dbReference>
<dbReference type="Gene3D" id="1.10.287.70">
    <property type="match status" value="1"/>
</dbReference>
<feature type="transmembrane region" description="Helical" evidence="20">
    <location>
        <begin position="34"/>
        <end position="52"/>
    </location>
</feature>
<dbReference type="PROSITE" id="PS50042">
    <property type="entry name" value="CNMP_BINDING_3"/>
    <property type="match status" value="1"/>
</dbReference>
<gene>
    <name evidence="22" type="ORF">EYW49_09590</name>
</gene>
<keyword evidence="11 20" id="KW-1133">Transmembrane helix</keyword>